<dbReference type="RefSeq" id="WP_006807674.1">
    <property type="nucleotide sequence ID" value="NZ_AP019822.1"/>
</dbReference>
<protein>
    <submittedName>
        <fullName evidence="1">C_GCAxxG_C_C family protein</fullName>
    </submittedName>
</protein>
<name>A0A510JCV8_9FUSO</name>
<dbReference type="NCBIfam" id="TIGR01909">
    <property type="entry name" value="C_GCAxxG_C_C"/>
    <property type="match status" value="1"/>
</dbReference>
<dbReference type="KEGG" id="lgo:JCM16774_2016"/>
<evidence type="ECO:0000313" key="1">
    <source>
        <dbReference type="EMBL" id="BBM37064.1"/>
    </source>
</evidence>
<sequence length="163" mass="18333">MGKIDTKNYTKEEIIAKVKEEAEELYENGTFFCSEAVITVLNNYLGQPYPPEVVKMASGFPIGMGKAGCLCGAVSGGQMALGIVYGRTQGEAMQEKMFEMSKSLHDYIIKEYGSCCCRVMTRKWRGDDFKSPERKRHCVEITGKVAEWIAEQLINDNQIETKH</sequence>
<dbReference type="SUPFAM" id="SSF48695">
    <property type="entry name" value="Multiheme cytochromes"/>
    <property type="match status" value="1"/>
</dbReference>
<dbReference type="InterPro" id="IPR010181">
    <property type="entry name" value="CGCAxxGCC_motif"/>
</dbReference>
<dbReference type="EMBL" id="AP019822">
    <property type="protein sequence ID" value="BBM37064.1"/>
    <property type="molecule type" value="Genomic_DNA"/>
</dbReference>
<gene>
    <name evidence="1" type="ORF">JCM16774_2016</name>
</gene>
<dbReference type="AlphaFoldDB" id="A0A510JCV8"/>
<evidence type="ECO:0000313" key="2">
    <source>
        <dbReference type="Proteomes" id="UP000321606"/>
    </source>
</evidence>
<accession>A0A510JCV8</accession>
<dbReference type="OrthoDB" id="190287at2"/>
<dbReference type="STRING" id="714315.GCA_000516535_02013"/>
<organism evidence="1 2">
    <name type="scientific">Pseudoleptotrichia goodfellowii</name>
    <dbReference type="NCBI Taxonomy" id="157692"/>
    <lineage>
        <taxon>Bacteria</taxon>
        <taxon>Fusobacteriati</taxon>
        <taxon>Fusobacteriota</taxon>
        <taxon>Fusobacteriia</taxon>
        <taxon>Fusobacteriales</taxon>
        <taxon>Leptotrichiaceae</taxon>
        <taxon>Pseudoleptotrichia</taxon>
    </lineage>
</organism>
<proteinExistence type="predicted"/>
<reference evidence="1 2" key="1">
    <citation type="submission" date="2019-07" db="EMBL/GenBank/DDBJ databases">
        <title>Complete Genome Sequence of Leptotrichia goodfellowii Strain JCM 16774.</title>
        <authorList>
            <person name="Watanabe S."/>
            <person name="Cui L."/>
        </authorList>
    </citation>
    <scope>NUCLEOTIDE SEQUENCE [LARGE SCALE GENOMIC DNA]</scope>
    <source>
        <strain evidence="1 2">JCM16774</strain>
    </source>
</reference>
<dbReference type="Pfam" id="PF09719">
    <property type="entry name" value="C_GCAxxG_C_C"/>
    <property type="match status" value="1"/>
</dbReference>
<dbReference type="Proteomes" id="UP000321606">
    <property type="component" value="Chromosome"/>
</dbReference>
<dbReference type="InterPro" id="IPR036280">
    <property type="entry name" value="Multihaem_cyt_sf"/>
</dbReference>